<evidence type="ECO:0000259" key="8">
    <source>
        <dbReference type="PROSITE" id="PS50850"/>
    </source>
</evidence>
<dbReference type="PANTHER" id="PTHR42718">
    <property type="entry name" value="MAJOR FACILITATOR SUPERFAMILY MULTIDRUG TRANSPORTER MFSC"/>
    <property type="match status" value="1"/>
</dbReference>
<evidence type="ECO:0000256" key="1">
    <source>
        <dbReference type="ARBA" id="ARBA00004141"/>
    </source>
</evidence>
<keyword evidence="4 7" id="KW-1133">Transmembrane helix</keyword>
<dbReference type="Gene3D" id="1.20.1250.20">
    <property type="entry name" value="MFS general substrate transporter like domains"/>
    <property type="match status" value="1"/>
</dbReference>
<dbReference type="Pfam" id="PF07690">
    <property type="entry name" value="MFS_1"/>
    <property type="match status" value="1"/>
</dbReference>
<dbReference type="InterPro" id="IPR020846">
    <property type="entry name" value="MFS_dom"/>
</dbReference>
<dbReference type="PROSITE" id="PS50850">
    <property type="entry name" value="MFS"/>
    <property type="match status" value="1"/>
</dbReference>
<evidence type="ECO:0000256" key="5">
    <source>
        <dbReference type="ARBA" id="ARBA00023136"/>
    </source>
</evidence>
<evidence type="ECO:0000256" key="7">
    <source>
        <dbReference type="SAM" id="Phobius"/>
    </source>
</evidence>
<evidence type="ECO:0000256" key="6">
    <source>
        <dbReference type="SAM" id="MobiDB-lite"/>
    </source>
</evidence>
<keyword evidence="5 7" id="KW-0472">Membrane</keyword>
<feature type="transmembrane region" description="Helical" evidence="7">
    <location>
        <begin position="348"/>
        <end position="367"/>
    </location>
</feature>
<dbReference type="InterPro" id="IPR036259">
    <property type="entry name" value="MFS_trans_sf"/>
</dbReference>
<keyword evidence="2" id="KW-0813">Transport</keyword>
<organism evidence="9 10">
    <name type="scientific">Thiobacillus sedimenti</name>
    <dbReference type="NCBI Taxonomy" id="3110231"/>
    <lineage>
        <taxon>Bacteria</taxon>
        <taxon>Pseudomonadati</taxon>
        <taxon>Pseudomonadota</taxon>
        <taxon>Betaproteobacteria</taxon>
        <taxon>Nitrosomonadales</taxon>
        <taxon>Thiobacillaceae</taxon>
        <taxon>Thiobacillus</taxon>
    </lineage>
</organism>
<evidence type="ECO:0000313" key="9">
    <source>
        <dbReference type="EMBL" id="WRS38225.1"/>
    </source>
</evidence>
<dbReference type="SUPFAM" id="SSF103473">
    <property type="entry name" value="MFS general substrate transporter"/>
    <property type="match status" value="1"/>
</dbReference>
<feature type="transmembrane region" description="Helical" evidence="7">
    <location>
        <begin position="96"/>
        <end position="119"/>
    </location>
</feature>
<comment type="subcellular location">
    <subcellularLocation>
        <location evidence="1">Membrane</location>
        <topology evidence="1">Multi-pass membrane protein</topology>
    </subcellularLocation>
</comment>
<feature type="transmembrane region" description="Helical" evidence="7">
    <location>
        <begin position="247"/>
        <end position="266"/>
    </location>
</feature>
<proteinExistence type="predicted"/>
<protein>
    <submittedName>
        <fullName evidence="9">MFS transporter</fullName>
    </submittedName>
</protein>
<feature type="transmembrane region" description="Helical" evidence="7">
    <location>
        <begin position="27"/>
        <end position="52"/>
    </location>
</feature>
<feature type="transmembrane region" description="Helical" evidence="7">
    <location>
        <begin position="217"/>
        <end position="235"/>
    </location>
</feature>
<feature type="region of interest" description="Disordered" evidence="6">
    <location>
        <begin position="474"/>
        <end position="493"/>
    </location>
</feature>
<evidence type="ECO:0000313" key="10">
    <source>
        <dbReference type="Proteomes" id="UP001334732"/>
    </source>
</evidence>
<dbReference type="Gene3D" id="1.20.1720.10">
    <property type="entry name" value="Multidrug resistance protein D"/>
    <property type="match status" value="1"/>
</dbReference>
<keyword evidence="3 7" id="KW-0812">Transmembrane</keyword>
<dbReference type="Proteomes" id="UP001334732">
    <property type="component" value="Chromosome"/>
</dbReference>
<name>A0ABZ1CGJ2_9PROT</name>
<feature type="compositionally biased region" description="Polar residues" evidence="6">
    <location>
        <begin position="483"/>
        <end position="493"/>
    </location>
</feature>
<dbReference type="RefSeq" id="WP_296661592.1">
    <property type="nucleotide sequence ID" value="NZ_CP141769.1"/>
</dbReference>
<dbReference type="CDD" id="cd17321">
    <property type="entry name" value="MFS_MMR_MDR_like"/>
    <property type="match status" value="1"/>
</dbReference>
<feature type="transmembrane region" description="Helical" evidence="7">
    <location>
        <begin position="184"/>
        <end position="205"/>
    </location>
</feature>
<gene>
    <name evidence="9" type="ORF">VA613_09390</name>
</gene>
<dbReference type="PANTHER" id="PTHR42718:SF9">
    <property type="entry name" value="MAJOR FACILITATOR SUPERFAMILY MULTIDRUG TRANSPORTER MFSC"/>
    <property type="match status" value="1"/>
</dbReference>
<feature type="domain" description="Major facilitator superfamily (MFS) profile" evidence="8">
    <location>
        <begin position="30"/>
        <end position="466"/>
    </location>
</feature>
<feature type="transmembrane region" description="Helical" evidence="7">
    <location>
        <begin position="72"/>
        <end position="89"/>
    </location>
</feature>
<dbReference type="EMBL" id="CP141769">
    <property type="protein sequence ID" value="WRS38225.1"/>
    <property type="molecule type" value="Genomic_DNA"/>
</dbReference>
<evidence type="ECO:0000256" key="2">
    <source>
        <dbReference type="ARBA" id="ARBA00022448"/>
    </source>
</evidence>
<feature type="transmembrane region" description="Helical" evidence="7">
    <location>
        <begin position="373"/>
        <end position="400"/>
    </location>
</feature>
<sequence length="493" mass="51216">MKANDDLIDQIDHWPAMSALGRRRPSMTWTVTATGLGFAVVQLDVTIVNVALKQLGVALDSPLDGLQWVVDAYTLAFAVLLLSAGTVADRFGAKRAYLIGFAVFGLGSSACGMATSVAQLVAARAVQGLGAALLVPPSLALLNHACAHDRKLRARAIALWTAAGSGSIAVGPVVGGILLDSFGWRSIFLANLPLCALGIGMTWRLTETLRTTRPLDLPGQLLAVLALTSLCGATIEAGAQGWGHPAVLSGFCLAFASAVSFVFVEARATHPMLPLRFFRLPHFSQAVLLGMAVNLTYYGLVFVLSLYLQHVRSYSVMQAGLAFVPLTATSVIANLVSGWLNSRFGARLPMLLGCALGAFGYGLLVRLDAGSSYLSMIVPFLLIPGGAALVVPAMTATILSSVEPTWSGTASAVLNAARQAAGAIGVAVFGSLIAGGDDHIVPGLRIAASASVILLASAWIMVWQGIRREYGSDPSASIGGATNGQTGPQRGRP</sequence>
<evidence type="ECO:0000256" key="3">
    <source>
        <dbReference type="ARBA" id="ARBA00022692"/>
    </source>
</evidence>
<evidence type="ECO:0000256" key="4">
    <source>
        <dbReference type="ARBA" id="ARBA00022989"/>
    </source>
</evidence>
<feature type="transmembrane region" description="Helical" evidence="7">
    <location>
        <begin position="440"/>
        <end position="462"/>
    </location>
</feature>
<feature type="transmembrane region" description="Helical" evidence="7">
    <location>
        <begin position="314"/>
        <end position="336"/>
    </location>
</feature>
<accession>A0ABZ1CGJ2</accession>
<dbReference type="InterPro" id="IPR011701">
    <property type="entry name" value="MFS"/>
</dbReference>
<reference evidence="9 10" key="1">
    <citation type="submission" date="2023-12" db="EMBL/GenBank/DDBJ databases">
        <title>Thiobacillus sedimentum sp. nov., a chemolithoautotrophic sulfur-oxidizing bacterium isolated from freshwater sediment.</title>
        <authorList>
            <person name="Luo J."/>
            <person name="Dai C."/>
        </authorList>
    </citation>
    <scope>NUCLEOTIDE SEQUENCE [LARGE SCALE GENOMIC DNA]</scope>
    <source>
        <strain evidence="9 10">SCUT-2</strain>
    </source>
</reference>
<feature type="transmembrane region" description="Helical" evidence="7">
    <location>
        <begin position="125"/>
        <end position="145"/>
    </location>
</feature>
<keyword evidence="10" id="KW-1185">Reference proteome</keyword>
<feature type="transmembrane region" description="Helical" evidence="7">
    <location>
        <begin position="412"/>
        <end position="434"/>
    </location>
</feature>
<feature type="transmembrane region" description="Helical" evidence="7">
    <location>
        <begin position="286"/>
        <end position="308"/>
    </location>
</feature>
<feature type="transmembrane region" description="Helical" evidence="7">
    <location>
        <begin position="157"/>
        <end position="178"/>
    </location>
</feature>